<organism evidence="1">
    <name type="scientific">Mus musculus</name>
    <name type="common">Mouse</name>
    <dbReference type="NCBI Taxonomy" id="10090"/>
    <lineage>
        <taxon>Eukaryota</taxon>
        <taxon>Metazoa</taxon>
        <taxon>Chordata</taxon>
        <taxon>Craniata</taxon>
        <taxon>Vertebrata</taxon>
        <taxon>Euteleostomi</taxon>
        <taxon>Mammalia</taxon>
        <taxon>Eutheria</taxon>
        <taxon>Euarchontoglires</taxon>
        <taxon>Glires</taxon>
        <taxon>Rodentia</taxon>
        <taxon>Myomorpha</taxon>
        <taxon>Muroidea</taxon>
        <taxon>Muridae</taxon>
        <taxon>Murinae</taxon>
        <taxon>Mus</taxon>
        <taxon>Mus</taxon>
    </lineage>
</organism>
<dbReference type="EMBL" id="AK085147">
    <property type="protein sequence ID" value="BAC39375.1"/>
    <property type="molecule type" value="mRNA"/>
</dbReference>
<accession>Q8C3Q2</accession>
<evidence type="ECO:0000313" key="2">
    <source>
        <dbReference type="MGI" id="MGI:1914311"/>
    </source>
</evidence>
<reference evidence="1" key="5">
    <citation type="journal article" date="2002" name="Nature">
        <title>Analysis of the mouse transcriptome based on functional annotation of 60,770 full-length cDNAs.</title>
        <authorList>
            <consortium name="The FANTOM Consortium and the RIKEN Genome Exploration Research Group Phase I and II Team"/>
        </authorList>
    </citation>
    <scope>NUCLEOTIDE SEQUENCE</scope>
    <source>
        <strain evidence="1">C57BL/6J</strain>
        <tissue evidence="1">Lung</tissue>
    </source>
</reference>
<reference evidence="1" key="1">
    <citation type="journal article" date="1999" name="Methods Enzymol.">
        <title>High-efficiency full-length cDNA cloning.</title>
        <authorList>
            <person name="Carninci P."/>
            <person name="Hayashizaki Y."/>
        </authorList>
    </citation>
    <scope>NUCLEOTIDE SEQUENCE</scope>
    <source>
        <strain evidence="1">C57BL/6J</strain>
        <tissue evidence="1">Lung</tissue>
    </source>
</reference>
<reference evidence="1" key="4">
    <citation type="journal article" date="2001" name="Nature">
        <title>Functional annotation of a full-length mouse cDNA collection.</title>
        <authorList>
            <consortium name="The RIKEN Genome Exploration Research Group Phase II Team and the FANTOM Consortium"/>
        </authorList>
    </citation>
    <scope>NUCLEOTIDE SEQUENCE</scope>
    <source>
        <strain evidence="1">C57BL/6J</strain>
        <tissue evidence="1">Lung</tissue>
    </source>
</reference>
<reference evidence="1" key="7">
    <citation type="journal article" date="2005" name="Science">
        <title>The Transcriptional Landscape of the Mammalian Genome.</title>
        <authorList>
            <consortium name="The FANTOM Consortium"/>
            <consortium name="Riken Genome Exploration Research Group and Genome Science Group (Genome Network Project Core Group)"/>
        </authorList>
    </citation>
    <scope>NUCLEOTIDE SEQUENCE</scope>
    <source>
        <strain evidence="1">C57BL/6J</strain>
        <tissue evidence="1">Lung</tissue>
    </source>
</reference>
<gene>
    <name evidence="2" type="primary">Dzip1</name>
</gene>
<reference evidence="1" key="3">
    <citation type="journal article" date="2000" name="Genome Res.">
        <title>RIKEN integrated sequence analysis (RISA) system--384-format sequencing pipeline with 384 multicapillary sequencer.</title>
        <authorList>
            <person name="Shibata K."/>
            <person name="Itoh M."/>
            <person name="Aizawa K."/>
            <person name="Nagaoka S."/>
            <person name="Sasaki N."/>
            <person name="Carninci P."/>
            <person name="Konno H."/>
            <person name="Akiyama J."/>
            <person name="Nishi K."/>
            <person name="Kitsunai T."/>
            <person name="Tashiro H."/>
            <person name="Itoh M."/>
            <person name="Sumi N."/>
            <person name="Ishii Y."/>
            <person name="Nakamura S."/>
            <person name="Hazama M."/>
            <person name="Nishine T."/>
            <person name="Harada A."/>
            <person name="Yamamoto R."/>
            <person name="Matsumoto H."/>
            <person name="Sakaguchi S."/>
            <person name="Ikegami T."/>
            <person name="Kashiwagi K."/>
            <person name="Fujiwake S."/>
            <person name="Inoue K."/>
            <person name="Togawa Y."/>
            <person name="Izawa M."/>
            <person name="Ohara E."/>
            <person name="Watahiki M."/>
            <person name="Yoneda Y."/>
            <person name="Ishikawa T."/>
            <person name="Ozawa K."/>
            <person name="Tanaka T."/>
            <person name="Matsuura S."/>
            <person name="Kawai J."/>
            <person name="Okazaki Y."/>
            <person name="Muramatsu M."/>
            <person name="Inoue Y."/>
            <person name="Kira A."/>
            <person name="Hayashizaki Y."/>
        </authorList>
    </citation>
    <scope>NUCLEOTIDE SEQUENCE</scope>
    <source>
        <strain evidence="1">C57BL/6J</strain>
        <tissue evidence="1">Lung</tissue>
    </source>
</reference>
<protein>
    <submittedName>
        <fullName evidence="1">Uncharacterized protein</fullName>
    </submittedName>
</protein>
<dbReference type="MGI" id="MGI:1914311">
    <property type="gene designation" value="Dzip1"/>
</dbReference>
<dbReference type="AlphaFoldDB" id="Q8C3Q2"/>
<evidence type="ECO:0000313" key="1">
    <source>
        <dbReference type="EMBL" id="BAC39375.1"/>
    </source>
</evidence>
<reference evidence="1" key="2">
    <citation type="journal article" date="2000" name="Genome Res.">
        <title>Normalization and subtraction of cap-trapper-selected cDNAs to prepare full-length cDNA libraries for rapid discovery of new genes.</title>
        <authorList>
            <person name="Carninci P."/>
            <person name="Shibata Y."/>
            <person name="Hayatsu N."/>
            <person name="Sugahara Y."/>
            <person name="Shibata K."/>
            <person name="Itoh M."/>
            <person name="Konno H."/>
            <person name="Okazaki Y."/>
            <person name="Muramatsu M."/>
            <person name="Hayashizaki Y."/>
        </authorList>
    </citation>
    <scope>NUCLEOTIDE SEQUENCE</scope>
    <source>
        <strain evidence="1">C57BL/6J</strain>
        <tissue evidence="1">Lung</tissue>
    </source>
</reference>
<proteinExistence type="evidence at transcript level"/>
<name>Q8C3Q2_MOUSE</name>
<sequence>MYLCDYCGYHLETYVCPFQTMKKKILPPPCGELLCANRLTLCVSLSKSFRNRESGHELWAEINSLPISHINRFLLSLRVWVEIKSCVPDSVSTTGPHPHPQPPGQVRTWPNPTFKFSWCL</sequence>
<dbReference type="AGR" id="MGI:1914311"/>
<reference evidence="1" key="8">
    <citation type="journal article" date="2005" name="Science">
        <title>Antisense Transcription in the Mammalian Transcriptome.</title>
        <authorList>
            <consortium name="RIKEN Genome Exploration Research Group and Genome Science Group (Genome Network Project Core Group) and the FANTOM Consortium"/>
        </authorList>
    </citation>
    <scope>NUCLEOTIDE SEQUENCE</scope>
    <source>
        <strain evidence="1">C57BL/6J</strain>
        <tissue evidence="1">Lung</tissue>
    </source>
</reference>
<reference evidence="1" key="6">
    <citation type="submission" date="2002-04" db="EMBL/GenBank/DDBJ databases">
        <authorList>
            <person name="Adachi J."/>
            <person name="Aizawa K."/>
            <person name="Akimura T."/>
            <person name="Arakawa T."/>
            <person name="Bono H."/>
            <person name="Carninci P."/>
            <person name="Fukuda S."/>
            <person name="Furuno M."/>
            <person name="Hanagaki T."/>
            <person name="Hara A."/>
            <person name="Hashizume W."/>
            <person name="Hayashida K."/>
            <person name="Hayatsu N."/>
            <person name="Hiramoto K."/>
            <person name="Hiraoka T."/>
            <person name="Hirozane T."/>
            <person name="Hori F."/>
            <person name="Imotani K."/>
            <person name="Ishii Y."/>
            <person name="Itoh M."/>
            <person name="Kagawa I."/>
            <person name="Kasukawa T."/>
            <person name="Katoh H."/>
            <person name="Kawai J."/>
            <person name="Kojima Y."/>
            <person name="Kondo S."/>
            <person name="Konno H."/>
            <person name="Kouda M."/>
            <person name="Koya S."/>
            <person name="Kurihara C."/>
            <person name="Matsuyama T."/>
            <person name="Miyazaki A."/>
            <person name="Murata M."/>
            <person name="Nakamura M."/>
            <person name="Nishi K."/>
            <person name="Nomura K."/>
            <person name="Numazaki R."/>
            <person name="Ohno M."/>
            <person name="Ohsato N."/>
            <person name="Okazaki Y."/>
            <person name="Saito R."/>
            <person name="Saitoh H."/>
            <person name="Sakai C."/>
            <person name="Sakai K."/>
            <person name="Sakazume N."/>
            <person name="Sano H."/>
            <person name="Sasaki D."/>
            <person name="Shibata K."/>
            <person name="Shinagawa A."/>
            <person name="Shiraki T."/>
            <person name="Sogabe Y."/>
            <person name="Tagami M."/>
            <person name="Tagawa A."/>
            <person name="Takahashi F."/>
            <person name="Takaku-Akahira S."/>
            <person name="Takeda Y."/>
            <person name="Tanaka T."/>
            <person name="Tomaru A."/>
            <person name="Toya T."/>
            <person name="Yasunishi A."/>
            <person name="Muramatsu M."/>
            <person name="Hayashizaki Y."/>
        </authorList>
    </citation>
    <scope>NUCLEOTIDE SEQUENCE</scope>
    <source>
        <strain evidence="1">C57BL/6J</strain>
        <tissue evidence="1">Lung</tissue>
    </source>
</reference>